<dbReference type="Proteomes" id="UP001165580">
    <property type="component" value="Unassembled WGS sequence"/>
</dbReference>
<keyword evidence="1" id="KW-0812">Transmembrane</keyword>
<dbReference type="EMBL" id="JANTEZ010000004">
    <property type="protein sequence ID" value="MCS5715211.1"/>
    <property type="molecule type" value="Genomic_DNA"/>
</dbReference>
<feature type="transmembrane region" description="Helical" evidence="1">
    <location>
        <begin position="205"/>
        <end position="226"/>
    </location>
</feature>
<dbReference type="RefSeq" id="WP_259486719.1">
    <property type="nucleotide sequence ID" value="NZ_JANTEZ010000004.1"/>
</dbReference>
<reference evidence="2" key="1">
    <citation type="submission" date="2022-08" db="EMBL/GenBank/DDBJ databases">
        <authorList>
            <person name="Deng Y."/>
            <person name="Han X.-F."/>
            <person name="Zhang Y.-Q."/>
        </authorList>
    </citation>
    <scope>NUCLEOTIDE SEQUENCE</scope>
    <source>
        <strain evidence="2">CPCC 205716</strain>
    </source>
</reference>
<feature type="transmembrane region" description="Helical" evidence="1">
    <location>
        <begin position="97"/>
        <end position="116"/>
    </location>
</feature>
<keyword evidence="1" id="KW-1133">Transmembrane helix</keyword>
<feature type="transmembrane region" description="Helical" evidence="1">
    <location>
        <begin position="51"/>
        <end position="77"/>
    </location>
</feature>
<evidence type="ECO:0000313" key="2">
    <source>
        <dbReference type="EMBL" id="MCS5715211.1"/>
    </source>
</evidence>
<sequence length="423" mass="43576">MTPARTTVSPSPSTTGRAGSLAQLVAAMRGGPEARGRLRARIRRDRNLSAGYLGLGFTVFAVLLLIRGLASLAWSWGDVSSDSGSGAGAGAEGSWRWLSLVAWGLLVVTFVAAFLAARLRGGILPARLSLLVTASGFVAMLLDLGAFALDGAVRMYPTATIGFGACIFACLPRQPLRWSVLGTALLAGVGTVSVVVGVVGDPRTLSTSVTGLLLGLAPLLAGVSMIQAADRYLGRTIDRAVTGSLVTAPAIGHGVLAASELRRLDGDAERLLAGVAALAPGQLIDGETAASAAQLGDGLRLALLADHEQTWLQLAVSESEHLGDVVRIVDPSLLAARLTTEQRRLVLALVWLLVADAPPSAPALDLTLVPSRPGAGAPPAIAFALAGTHRRPIDPAVWPLFTRLGQHTIDLGTGRALVVVELG</sequence>
<proteinExistence type="predicted"/>
<name>A0ABT2GG51_9MICO</name>
<feature type="transmembrane region" description="Helical" evidence="1">
    <location>
        <begin position="128"/>
        <end position="149"/>
    </location>
</feature>
<keyword evidence="3" id="KW-1185">Reference proteome</keyword>
<evidence type="ECO:0000313" key="3">
    <source>
        <dbReference type="Proteomes" id="UP001165580"/>
    </source>
</evidence>
<feature type="transmembrane region" description="Helical" evidence="1">
    <location>
        <begin position="178"/>
        <end position="199"/>
    </location>
</feature>
<evidence type="ECO:0008006" key="4">
    <source>
        <dbReference type="Google" id="ProtNLM"/>
    </source>
</evidence>
<gene>
    <name evidence="2" type="ORF">NVV95_11685</name>
</gene>
<evidence type="ECO:0000256" key="1">
    <source>
        <dbReference type="SAM" id="Phobius"/>
    </source>
</evidence>
<protein>
    <recommendedName>
        <fullName evidence="4">Integral membrane protein</fullName>
    </recommendedName>
</protein>
<keyword evidence="1" id="KW-0472">Membrane</keyword>
<organism evidence="2 3">
    <name type="scientific">Herbiconiux gentiana</name>
    <dbReference type="NCBI Taxonomy" id="2970912"/>
    <lineage>
        <taxon>Bacteria</taxon>
        <taxon>Bacillati</taxon>
        <taxon>Actinomycetota</taxon>
        <taxon>Actinomycetes</taxon>
        <taxon>Micrococcales</taxon>
        <taxon>Microbacteriaceae</taxon>
        <taxon>Herbiconiux</taxon>
    </lineage>
</organism>
<comment type="caution">
    <text evidence="2">The sequence shown here is derived from an EMBL/GenBank/DDBJ whole genome shotgun (WGS) entry which is preliminary data.</text>
</comment>
<feature type="transmembrane region" description="Helical" evidence="1">
    <location>
        <begin position="155"/>
        <end position="171"/>
    </location>
</feature>
<accession>A0ABT2GG51</accession>